<accession>A0A0C9UWV6</accession>
<keyword evidence="4" id="KW-0472">Membrane</keyword>
<evidence type="ECO:0000259" key="5">
    <source>
        <dbReference type="PROSITE" id="PS50850"/>
    </source>
</evidence>
<feature type="transmembrane region" description="Helical" evidence="4">
    <location>
        <begin position="43"/>
        <end position="64"/>
    </location>
</feature>
<reference evidence="6 7" key="1">
    <citation type="submission" date="2014-06" db="EMBL/GenBank/DDBJ databases">
        <title>Evolutionary Origins and Diversification of the Mycorrhizal Mutualists.</title>
        <authorList>
            <consortium name="DOE Joint Genome Institute"/>
            <consortium name="Mycorrhizal Genomics Consortium"/>
            <person name="Kohler A."/>
            <person name="Kuo A."/>
            <person name="Nagy L.G."/>
            <person name="Floudas D."/>
            <person name="Copeland A."/>
            <person name="Barry K.W."/>
            <person name="Cichocki N."/>
            <person name="Veneault-Fourrey C."/>
            <person name="LaButti K."/>
            <person name="Lindquist E.A."/>
            <person name="Lipzen A."/>
            <person name="Lundell T."/>
            <person name="Morin E."/>
            <person name="Murat C."/>
            <person name="Riley R."/>
            <person name="Ohm R."/>
            <person name="Sun H."/>
            <person name="Tunlid A."/>
            <person name="Henrissat B."/>
            <person name="Grigoriev I.V."/>
            <person name="Hibbett D.S."/>
            <person name="Martin F."/>
        </authorList>
    </citation>
    <scope>NUCLEOTIDE SEQUENCE [LARGE SCALE GENOMIC DNA]</scope>
    <source>
        <strain evidence="6 7">SS14</strain>
    </source>
</reference>
<evidence type="ECO:0000256" key="4">
    <source>
        <dbReference type="SAM" id="Phobius"/>
    </source>
</evidence>
<dbReference type="InterPro" id="IPR050327">
    <property type="entry name" value="Proton-linked_MCT"/>
</dbReference>
<feature type="compositionally biased region" description="Low complexity" evidence="3">
    <location>
        <begin position="13"/>
        <end position="22"/>
    </location>
</feature>
<evidence type="ECO:0000313" key="7">
    <source>
        <dbReference type="Proteomes" id="UP000054279"/>
    </source>
</evidence>
<feature type="transmembrane region" description="Helical" evidence="4">
    <location>
        <begin position="202"/>
        <end position="222"/>
    </location>
</feature>
<feature type="transmembrane region" description="Helical" evidence="4">
    <location>
        <begin position="328"/>
        <end position="354"/>
    </location>
</feature>
<comment type="subcellular location">
    <subcellularLocation>
        <location evidence="1">Membrane</location>
        <topology evidence="1">Multi-pass membrane protein</topology>
    </subcellularLocation>
</comment>
<comment type="similarity">
    <text evidence="2">Belongs to the major facilitator superfamily. Monocarboxylate porter (TC 2.A.1.13) family.</text>
</comment>
<dbReference type="InterPro" id="IPR011701">
    <property type="entry name" value="MFS"/>
</dbReference>
<dbReference type="PROSITE" id="PS50850">
    <property type="entry name" value="MFS"/>
    <property type="match status" value="1"/>
</dbReference>
<evidence type="ECO:0000256" key="1">
    <source>
        <dbReference type="ARBA" id="ARBA00004141"/>
    </source>
</evidence>
<dbReference type="Pfam" id="PF07690">
    <property type="entry name" value="MFS_1"/>
    <property type="match status" value="1"/>
</dbReference>
<feature type="transmembrane region" description="Helical" evidence="4">
    <location>
        <begin position="272"/>
        <end position="291"/>
    </location>
</feature>
<keyword evidence="4" id="KW-1133">Transmembrane helix</keyword>
<dbReference type="Gene3D" id="1.20.1250.20">
    <property type="entry name" value="MFS general substrate transporter like domains"/>
    <property type="match status" value="2"/>
</dbReference>
<dbReference type="EMBL" id="KN837208">
    <property type="protein sequence ID" value="KIJ33767.1"/>
    <property type="molecule type" value="Genomic_DNA"/>
</dbReference>
<feature type="region of interest" description="Disordered" evidence="3">
    <location>
        <begin position="1"/>
        <end position="33"/>
    </location>
</feature>
<feature type="transmembrane region" description="Helical" evidence="4">
    <location>
        <begin position="243"/>
        <end position="260"/>
    </location>
</feature>
<feature type="transmembrane region" description="Helical" evidence="4">
    <location>
        <begin position="394"/>
        <end position="417"/>
    </location>
</feature>
<feature type="transmembrane region" description="Helical" evidence="4">
    <location>
        <begin position="366"/>
        <end position="388"/>
    </location>
</feature>
<name>A0A0C9UWV6_SPHS4</name>
<feature type="transmembrane region" description="Helical" evidence="4">
    <location>
        <begin position="303"/>
        <end position="322"/>
    </location>
</feature>
<evidence type="ECO:0000256" key="3">
    <source>
        <dbReference type="SAM" id="MobiDB-lite"/>
    </source>
</evidence>
<feature type="domain" description="Major facilitator superfamily (MFS) profile" evidence="5">
    <location>
        <begin position="189"/>
        <end position="427"/>
    </location>
</feature>
<dbReference type="OrthoDB" id="6509908at2759"/>
<gene>
    <name evidence="6" type="ORF">M422DRAFT_264225</name>
</gene>
<evidence type="ECO:0000313" key="6">
    <source>
        <dbReference type="EMBL" id="KIJ33767.1"/>
    </source>
</evidence>
<feature type="transmembrane region" description="Helical" evidence="4">
    <location>
        <begin position="113"/>
        <end position="132"/>
    </location>
</feature>
<keyword evidence="4" id="KW-0812">Transmembrane</keyword>
<dbReference type="GO" id="GO:0016020">
    <property type="term" value="C:membrane"/>
    <property type="evidence" value="ECO:0007669"/>
    <property type="project" value="UniProtKB-SubCell"/>
</dbReference>
<proteinExistence type="inferred from homology"/>
<dbReference type="GO" id="GO:0022857">
    <property type="term" value="F:transmembrane transporter activity"/>
    <property type="evidence" value="ECO:0007669"/>
    <property type="project" value="InterPro"/>
</dbReference>
<organism evidence="6 7">
    <name type="scientific">Sphaerobolus stellatus (strain SS14)</name>
    <dbReference type="NCBI Taxonomy" id="990650"/>
    <lineage>
        <taxon>Eukaryota</taxon>
        <taxon>Fungi</taxon>
        <taxon>Dikarya</taxon>
        <taxon>Basidiomycota</taxon>
        <taxon>Agaricomycotina</taxon>
        <taxon>Agaricomycetes</taxon>
        <taxon>Phallomycetidae</taxon>
        <taxon>Geastrales</taxon>
        <taxon>Sphaerobolaceae</taxon>
        <taxon>Sphaerobolus</taxon>
    </lineage>
</organism>
<dbReference type="InterPro" id="IPR036259">
    <property type="entry name" value="MFS_trans_sf"/>
</dbReference>
<dbReference type="Proteomes" id="UP000054279">
    <property type="component" value="Unassembled WGS sequence"/>
</dbReference>
<dbReference type="AlphaFoldDB" id="A0A0C9UWV6"/>
<dbReference type="SUPFAM" id="SSF103473">
    <property type="entry name" value="MFS general substrate transporter"/>
    <property type="match status" value="1"/>
</dbReference>
<keyword evidence="7" id="KW-1185">Reference proteome</keyword>
<protein>
    <recommendedName>
        <fullName evidence="5">Major facilitator superfamily (MFS) profile domain-containing protein</fullName>
    </recommendedName>
</protein>
<dbReference type="PANTHER" id="PTHR11360">
    <property type="entry name" value="MONOCARBOXYLATE TRANSPORTER"/>
    <property type="match status" value="1"/>
</dbReference>
<dbReference type="PANTHER" id="PTHR11360:SF177">
    <property type="entry name" value="RIBOFLAVIN TRANSPORTER MCH5"/>
    <property type="match status" value="1"/>
</dbReference>
<feature type="transmembrane region" description="Helical" evidence="4">
    <location>
        <begin position="138"/>
        <end position="158"/>
    </location>
</feature>
<evidence type="ECO:0000256" key="2">
    <source>
        <dbReference type="ARBA" id="ARBA00006727"/>
    </source>
</evidence>
<dbReference type="HOGENOM" id="CLU_001265_1_1_1"/>
<dbReference type="InterPro" id="IPR020846">
    <property type="entry name" value="MFS_dom"/>
</dbReference>
<feature type="transmembrane region" description="Helical" evidence="4">
    <location>
        <begin position="170"/>
        <end position="190"/>
    </location>
</feature>
<feature type="transmembrane region" description="Helical" evidence="4">
    <location>
        <begin position="84"/>
        <end position="106"/>
    </location>
</feature>
<sequence>MSSIKRENSLTQSFSADIASSSDSKEEVKEQPPITFPDGGLRAWLNILGCFLLSFSSYGQLNAFGVFQTYYAEHQLKNHTASEISWIGSIQLVLTYFSGVILGRVFDIYGAKGLLITGWILSAFCLMMLSLSSTYYQILLSQGVGLGIGIAIQFYPLLAVPSHWFRSRRAIALGIVIAGSSLSGIIYPIVLSRLFASVGFGWTVRILAFINFGCQAVAIPLVKERLPPRLGLPLVDVQAYKEPTFLYHCITLYTPFWYIEIFSLQKGVNPNLSFYVISIMNAAGLLGRVITGYLADKYGRFNTVIPITFLCGISSLAIWSTSTTVAEIIVFAVIFGATSASYSSIAASCVSQITMEPSRVGARTGMFLLCLAPGILTGPSIAGAILGTSGHSNFLGLQIFVGVLLIAGGVAAVFARWSGAPKLWTKF</sequence>